<organism evidence="1">
    <name type="scientific">CrAss-like virus sp. ctWDt29</name>
    <dbReference type="NCBI Taxonomy" id="2825836"/>
    <lineage>
        <taxon>Viruses</taxon>
        <taxon>Duplodnaviria</taxon>
        <taxon>Heunggongvirae</taxon>
        <taxon>Uroviricota</taxon>
        <taxon>Caudoviricetes</taxon>
        <taxon>Crassvirales</taxon>
    </lineage>
</organism>
<name>A0A8S5NWL4_9CAUD</name>
<accession>A0A8S5NWL4</accession>
<reference evidence="1" key="1">
    <citation type="journal article" date="2021" name="Proc. Natl. Acad. Sci. U.S.A.">
        <title>A Catalog of Tens of Thousands of Viruses from Human Metagenomes Reveals Hidden Associations with Chronic Diseases.</title>
        <authorList>
            <person name="Tisza M.J."/>
            <person name="Buck C.B."/>
        </authorList>
    </citation>
    <scope>NUCLEOTIDE SEQUENCE</scope>
    <source>
        <strain evidence="1">CtWDt29</strain>
    </source>
</reference>
<evidence type="ECO:0000313" key="1">
    <source>
        <dbReference type="EMBL" id="DAD98387.1"/>
    </source>
</evidence>
<sequence length="48" mass="5552">MSKLNASILFFSLILHYFSKLFFSTKVQKHICVILSLIFSLSLNKRSS</sequence>
<dbReference type="EMBL" id="BK015261">
    <property type="protein sequence ID" value="DAD98387.1"/>
    <property type="molecule type" value="Genomic_DNA"/>
</dbReference>
<protein>
    <submittedName>
        <fullName evidence="1">Uncharacterized protein</fullName>
    </submittedName>
</protein>
<proteinExistence type="predicted"/>